<comment type="caution">
    <text evidence="11">The sequence shown here is derived from an EMBL/GenBank/DDBJ whole genome shotgun (WGS) entry which is preliminary data.</text>
</comment>
<evidence type="ECO:0000256" key="4">
    <source>
        <dbReference type="ARBA" id="ARBA00022695"/>
    </source>
</evidence>
<dbReference type="InterPro" id="IPR008921">
    <property type="entry name" value="DNA_pol3_clamp-load_cplx_C"/>
</dbReference>
<feature type="domain" description="DNA polymerase III delta subunit-like C-terminal" evidence="10">
    <location>
        <begin position="213"/>
        <end position="316"/>
    </location>
</feature>
<dbReference type="GO" id="GO:0003677">
    <property type="term" value="F:DNA binding"/>
    <property type="evidence" value="ECO:0007669"/>
    <property type="project" value="InterPro"/>
</dbReference>
<dbReference type="Gene3D" id="3.40.50.300">
    <property type="entry name" value="P-loop containing nucleotide triphosphate hydrolases"/>
    <property type="match status" value="1"/>
</dbReference>
<dbReference type="EC" id="2.7.7.7" evidence="1"/>
<evidence type="ECO:0000259" key="10">
    <source>
        <dbReference type="Pfam" id="PF21694"/>
    </source>
</evidence>
<dbReference type="SUPFAM" id="SSF48019">
    <property type="entry name" value="post-AAA+ oligomerization domain-like"/>
    <property type="match status" value="1"/>
</dbReference>
<keyword evidence="3" id="KW-0808">Transferase</keyword>
<dbReference type="InterPro" id="IPR005790">
    <property type="entry name" value="DNA_polIII_delta"/>
</dbReference>
<dbReference type="EMBL" id="QPJS01000001">
    <property type="protein sequence ID" value="RCX04917.1"/>
    <property type="molecule type" value="Genomic_DNA"/>
</dbReference>
<evidence type="ECO:0000259" key="9">
    <source>
        <dbReference type="Pfam" id="PF06144"/>
    </source>
</evidence>
<dbReference type="NCBIfam" id="TIGR01128">
    <property type="entry name" value="holA"/>
    <property type="match status" value="1"/>
</dbReference>
<comment type="catalytic activity">
    <reaction evidence="8">
        <text>DNA(n) + a 2'-deoxyribonucleoside 5'-triphosphate = DNA(n+1) + diphosphate</text>
        <dbReference type="Rhea" id="RHEA:22508"/>
        <dbReference type="Rhea" id="RHEA-COMP:17339"/>
        <dbReference type="Rhea" id="RHEA-COMP:17340"/>
        <dbReference type="ChEBI" id="CHEBI:33019"/>
        <dbReference type="ChEBI" id="CHEBI:61560"/>
        <dbReference type="ChEBI" id="CHEBI:173112"/>
        <dbReference type="EC" id="2.7.7.7"/>
    </reaction>
</comment>
<dbReference type="SUPFAM" id="SSF52540">
    <property type="entry name" value="P-loop containing nucleoside triphosphate hydrolases"/>
    <property type="match status" value="1"/>
</dbReference>
<dbReference type="Gene3D" id="1.10.8.60">
    <property type="match status" value="1"/>
</dbReference>
<keyword evidence="5" id="KW-0235">DNA replication</keyword>
<evidence type="ECO:0000256" key="7">
    <source>
        <dbReference type="ARBA" id="ARBA00034754"/>
    </source>
</evidence>
<evidence type="ECO:0000256" key="3">
    <source>
        <dbReference type="ARBA" id="ARBA00022679"/>
    </source>
</evidence>
<protein>
    <recommendedName>
        <fullName evidence="2">DNA polymerase III subunit delta</fullName>
        <ecNumber evidence="1">2.7.7.7</ecNumber>
    </recommendedName>
</protein>
<evidence type="ECO:0000256" key="2">
    <source>
        <dbReference type="ARBA" id="ARBA00017703"/>
    </source>
</evidence>
<comment type="similarity">
    <text evidence="7">Belongs to the DNA polymerase HolA subunit family.</text>
</comment>
<accession>A0A369A9Z8</accession>
<keyword evidence="12" id="KW-1185">Reference proteome</keyword>
<evidence type="ECO:0000256" key="1">
    <source>
        <dbReference type="ARBA" id="ARBA00012417"/>
    </source>
</evidence>
<dbReference type="InterPro" id="IPR027417">
    <property type="entry name" value="P-loop_NTPase"/>
</dbReference>
<dbReference type="Pfam" id="PF06144">
    <property type="entry name" value="DNA_pol3_delta"/>
    <property type="match status" value="1"/>
</dbReference>
<evidence type="ECO:0000313" key="12">
    <source>
        <dbReference type="Proteomes" id="UP000253517"/>
    </source>
</evidence>
<dbReference type="AlphaFoldDB" id="A0A369A9Z8"/>
<dbReference type="PANTHER" id="PTHR34388">
    <property type="entry name" value="DNA POLYMERASE III SUBUNIT DELTA"/>
    <property type="match status" value="1"/>
</dbReference>
<evidence type="ECO:0000256" key="6">
    <source>
        <dbReference type="ARBA" id="ARBA00022932"/>
    </source>
</evidence>
<dbReference type="GO" id="GO:0006261">
    <property type="term" value="P:DNA-templated DNA replication"/>
    <property type="evidence" value="ECO:0007669"/>
    <property type="project" value="TreeGrafter"/>
</dbReference>
<evidence type="ECO:0000313" key="11">
    <source>
        <dbReference type="EMBL" id="RCX04917.1"/>
    </source>
</evidence>
<keyword evidence="4" id="KW-0548">Nucleotidyltransferase</keyword>
<dbReference type="GO" id="GO:0009360">
    <property type="term" value="C:DNA polymerase III complex"/>
    <property type="evidence" value="ECO:0007669"/>
    <property type="project" value="InterPro"/>
</dbReference>
<organism evidence="11 12">
    <name type="scientific">Schleiferia thermophila</name>
    <dbReference type="NCBI Taxonomy" id="884107"/>
    <lineage>
        <taxon>Bacteria</taxon>
        <taxon>Pseudomonadati</taxon>
        <taxon>Bacteroidota</taxon>
        <taxon>Flavobacteriia</taxon>
        <taxon>Flavobacteriales</taxon>
        <taxon>Schleiferiaceae</taxon>
        <taxon>Schleiferia</taxon>
    </lineage>
</organism>
<dbReference type="Proteomes" id="UP000253517">
    <property type="component" value="Unassembled WGS sequence"/>
</dbReference>
<dbReference type="Pfam" id="PF21694">
    <property type="entry name" value="DNA_pol3_delta_C"/>
    <property type="match status" value="1"/>
</dbReference>
<gene>
    <name evidence="11" type="ORF">DES35_101195</name>
</gene>
<dbReference type="InterPro" id="IPR048466">
    <property type="entry name" value="DNA_pol3_delta-like_C"/>
</dbReference>
<proteinExistence type="inferred from homology"/>
<reference evidence="11 12" key="1">
    <citation type="submission" date="2018-07" db="EMBL/GenBank/DDBJ databases">
        <title>Genomic Encyclopedia of Type Strains, Phase IV (KMG-IV): sequencing the most valuable type-strain genomes for metagenomic binning, comparative biology and taxonomic classification.</title>
        <authorList>
            <person name="Goeker M."/>
        </authorList>
    </citation>
    <scope>NUCLEOTIDE SEQUENCE [LARGE SCALE GENOMIC DNA]</scope>
    <source>
        <strain evidence="11 12">DSM 21410</strain>
    </source>
</reference>
<keyword evidence="6" id="KW-0239">DNA-directed DNA polymerase</keyword>
<dbReference type="Gene3D" id="1.20.272.10">
    <property type="match status" value="1"/>
</dbReference>
<evidence type="ECO:0000256" key="5">
    <source>
        <dbReference type="ARBA" id="ARBA00022705"/>
    </source>
</evidence>
<dbReference type="PANTHER" id="PTHR34388:SF1">
    <property type="entry name" value="DNA POLYMERASE III SUBUNIT DELTA"/>
    <property type="match status" value="1"/>
</dbReference>
<dbReference type="GO" id="GO:0003887">
    <property type="term" value="F:DNA-directed DNA polymerase activity"/>
    <property type="evidence" value="ECO:0007669"/>
    <property type="project" value="UniProtKB-KW"/>
</dbReference>
<evidence type="ECO:0000256" key="8">
    <source>
        <dbReference type="ARBA" id="ARBA00049244"/>
    </source>
</evidence>
<dbReference type="RefSeq" id="WP_037357734.1">
    <property type="nucleotide sequence ID" value="NZ_BHZF01000001.1"/>
</dbReference>
<sequence>MSDFEKIKQQISSKNLSQFYLLHGEEPFFIDRLVELFEKSVLLPEERDFNQVVLYGAEVSAKRIVEEAKQFPFGSPYRLVIVKEAQSLAKSDIEELENYLKNPNPGCVLVISAKGKKIDGRSSLVQLAKKKYVEFYSPKIKDYEMVNFIQQYLTQNGITANRQVCELIYEGVGTELSVLQNEVEKIKIYYGNSPIHLRPEDVEKHLGVSREFNSYELIDAIFNRDIAKALRIITFYKKNPKQHAPIGILAGIFNSFQQLYTLHVAGIMDKDSASEVLKIHPYRAGNFLSFKRNYSMEDCEFALLFCTNCDARLKGVDNANTEDFDVLFELVYRLINKYWM</sequence>
<feature type="domain" description="DNA polymerase III delta N-terminal" evidence="9">
    <location>
        <begin position="20"/>
        <end position="133"/>
    </location>
</feature>
<name>A0A369A9Z8_9FLAO</name>
<dbReference type="InterPro" id="IPR010372">
    <property type="entry name" value="DNA_pol3_delta_N"/>
</dbReference>